<keyword evidence="2" id="KW-1185">Reference proteome</keyword>
<dbReference type="Proteomes" id="UP000326678">
    <property type="component" value="Chromosome Gxm2"/>
</dbReference>
<organism evidence="1 2">
    <name type="scientific">Nostoc sphaeroides CCNUC1</name>
    <dbReference type="NCBI Taxonomy" id="2653204"/>
    <lineage>
        <taxon>Bacteria</taxon>
        <taxon>Bacillati</taxon>
        <taxon>Cyanobacteriota</taxon>
        <taxon>Cyanophyceae</taxon>
        <taxon>Nostocales</taxon>
        <taxon>Nostocaceae</taxon>
        <taxon>Nostoc</taxon>
    </lineage>
</organism>
<gene>
    <name evidence="1" type="ORF">GXM_09154</name>
</gene>
<proteinExistence type="predicted"/>
<sequence>MPLLKNKEALKIQPLQIELTIRNHNNQQPPGLAAGSLKLVRDFQKINYSINNDNHFQRG</sequence>
<evidence type="ECO:0000313" key="1">
    <source>
        <dbReference type="EMBL" id="QFS51660.1"/>
    </source>
</evidence>
<evidence type="ECO:0000313" key="2">
    <source>
        <dbReference type="Proteomes" id="UP000326678"/>
    </source>
</evidence>
<accession>A0A5P8WGC5</accession>
<reference evidence="1 2" key="1">
    <citation type="submission" date="2019-10" db="EMBL/GenBank/DDBJ databases">
        <title>Genomic and transcriptomic insights into the perfect genentic adaptation of a filamentous nitrogen-fixing cyanobacterium to rice fields.</title>
        <authorList>
            <person name="Chen Z."/>
        </authorList>
    </citation>
    <scope>NUCLEOTIDE SEQUENCE [LARGE SCALE GENOMIC DNA]</scope>
    <source>
        <strain evidence="1">CCNUC1</strain>
    </source>
</reference>
<dbReference type="EMBL" id="CP045227">
    <property type="protein sequence ID" value="QFS51660.1"/>
    <property type="molecule type" value="Genomic_DNA"/>
</dbReference>
<dbReference type="KEGG" id="nsh:GXM_09154"/>
<dbReference type="AlphaFoldDB" id="A0A5P8WGC5"/>
<name>A0A5P8WGC5_9NOSO</name>
<protein>
    <submittedName>
        <fullName evidence="1">Uncharacterized protein</fullName>
    </submittedName>
</protein>